<sequence length="93" mass="10472">MIKLYSSKPECMHMKLGLMMALVGLLVGGFAMTPSYGAADTITLNFKNESEMVLTPLCETPEVTMSINLHFRFHETINVNGEIIQPTNWFEFV</sequence>
<accession>D4N769</accession>
<dbReference type="EMBL" id="GU059108">
    <property type="protein sequence ID" value="ACY24555.1"/>
    <property type="molecule type" value="Genomic_DNA"/>
</dbReference>
<name>D4N769_9CREN</name>
<gene>
    <name evidence="1" type="ORF">76h13orf21</name>
</gene>
<protein>
    <submittedName>
        <fullName evidence="1">Uncharacterized protein</fullName>
    </submittedName>
</protein>
<evidence type="ECO:0000313" key="1">
    <source>
        <dbReference type="EMBL" id="ACY24555.1"/>
    </source>
</evidence>
<reference evidence="1" key="1">
    <citation type="journal article" date="2010" name="Environ. Microbiol.">
        <title>Homologues of nitrite reductases in ammonia-oxidizing archaea: diversity and genomic context.</title>
        <authorList>
            <person name="Bartossek R."/>
            <person name="Nicol G.W."/>
            <person name="Lanzen A."/>
            <person name="Klenk H.P."/>
            <person name="Schleper C."/>
        </authorList>
    </citation>
    <scope>NUCLEOTIDE SEQUENCE</scope>
</reference>
<proteinExistence type="predicted"/>
<dbReference type="AlphaFoldDB" id="D4N769"/>
<organism evidence="1">
    <name type="scientific">uncultured crenarchaeote 76h13</name>
    <dbReference type="NCBI Taxonomy" id="684059"/>
    <lineage>
        <taxon>Archaea</taxon>
        <taxon>Thermoproteota</taxon>
        <taxon>environmental samples</taxon>
    </lineage>
</organism>